<dbReference type="GO" id="GO:0016020">
    <property type="term" value="C:membrane"/>
    <property type="evidence" value="ECO:0007669"/>
    <property type="project" value="UniProtKB-SubCell"/>
</dbReference>
<evidence type="ECO:0000256" key="1">
    <source>
        <dbReference type="ARBA" id="ARBA00004370"/>
    </source>
</evidence>
<dbReference type="InterPro" id="IPR047272">
    <property type="entry name" value="S49_SppA_C"/>
</dbReference>
<dbReference type="InterPro" id="IPR002142">
    <property type="entry name" value="Peptidase_S49"/>
</dbReference>
<dbReference type="Gene3D" id="3.90.226.10">
    <property type="entry name" value="2-enoyl-CoA Hydratase, Chain A, domain 1"/>
    <property type="match status" value="3"/>
</dbReference>
<dbReference type="InterPro" id="IPR047217">
    <property type="entry name" value="S49_SppA_67K_type_N"/>
</dbReference>
<dbReference type="RefSeq" id="WP_132688178.1">
    <property type="nucleotide sequence ID" value="NZ_SMFT01000001.1"/>
</dbReference>
<evidence type="ECO:0000256" key="5">
    <source>
        <dbReference type="ARBA" id="ARBA00022825"/>
    </source>
</evidence>
<dbReference type="InterPro" id="IPR004634">
    <property type="entry name" value="Pept_S49_pIV"/>
</dbReference>
<dbReference type="NCBIfam" id="TIGR00706">
    <property type="entry name" value="SppA_dom"/>
    <property type="match status" value="1"/>
</dbReference>
<dbReference type="EMBL" id="SMFT01000001">
    <property type="protein sequence ID" value="TCK01659.1"/>
    <property type="molecule type" value="Genomic_DNA"/>
</dbReference>
<organism evidence="10 11">
    <name type="scientific">Volucribacter psittacicida</name>
    <dbReference type="NCBI Taxonomy" id="203482"/>
    <lineage>
        <taxon>Bacteria</taxon>
        <taxon>Pseudomonadati</taxon>
        <taxon>Pseudomonadota</taxon>
        <taxon>Gammaproteobacteria</taxon>
        <taxon>Pasteurellales</taxon>
        <taxon>Pasteurellaceae</taxon>
        <taxon>Volucribacter</taxon>
    </lineage>
</organism>
<feature type="domain" description="Peptidase S49" evidence="9">
    <location>
        <begin position="137"/>
        <end position="263"/>
    </location>
</feature>
<keyword evidence="6 8" id="KW-0472">Membrane</keyword>
<evidence type="ECO:0000259" key="9">
    <source>
        <dbReference type="Pfam" id="PF01343"/>
    </source>
</evidence>
<dbReference type="CDD" id="cd07018">
    <property type="entry name" value="S49_SppA_67K_type"/>
    <property type="match status" value="1"/>
</dbReference>
<evidence type="ECO:0000313" key="10">
    <source>
        <dbReference type="EMBL" id="TCK01659.1"/>
    </source>
</evidence>
<feature type="domain" description="Peptidase S49" evidence="9">
    <location>
        <begin position="392"/>
        <end position="539"/>
    </location>
</feature>
<sequence>MKFILSIIKFCWKTLNLIRDCVMNLIFLLFVVVFFSVIGILSQFNKDPEPLIGEQGALVLNIEGYLADNREQDSWQNLLKAANNQAVPRQYSIFDLSYAIQQASQDERIKGLVLDLSYFEGGDLPAINYLGETIKAFKQQNKPVIAVADYYGQSQYLLASYADKIYMNKAGQVDIHGFAMQNLYFKSLLDKLEVTPHVFRVGTYKSAVEPFLRDNMSEEARKNTTQWLTQMWQSYQHKVAENRHIDIKEVLPEPKRFIAELTALKGDLTAYSVKRQLISQLVTPFEFQQEMVKLFGYGANESYQHIDYDRYLQSLPDPFVANSEQKIAVVNVEGAIIDGESDESSVGGDTIARLLRQAREDSDIKAVILRVNSPGGSAFASEIIRQGVDDLQNAGKPVVVSMGAMAASGGYWIASTSDYIIADPNTLTGSIGIFAMFPTFENSIKKIGVYGDEVAVSPLSQGSLITPLSDEVKDVIQLNIENGYDKFLSLVSQGRGLSKEEVDKLAQGQVWLGTDAYRYKLVDELGTFYQAILKAVELVREKHPNEEQEALSLEWLVEEQGLFDKLFKDVDRHIKTHIGQAIFEFVGIKPSYIQPIKSPLGLSQFNDPKGQYLYCLNCNVSQ</sequence>
<evidence type="ECO:0000313" key="11">
    <source>
        <dbReference type="Proteomes" id="UP000294702"/>
    </source>
</evidence>
<dbReference type="InterPro" id="IPR004635">
    <property type="entry name" value="Pept_S49_SppA"/>
</dbReference>
<dbReference type="GO" id="GO:0008236">
    <property type="term" value="F:serine-type peptidase activity"/>
    <property type="evidence" value="ECO:0007669"/>
    <property type="project" value="UniProtKB-KW"/>
</dbReference>
<reference evidence="10 11" key="1">
    <citation type="submission" date="2019-03" db="EMBL/GenBank/DDBJ databases">
        <title>Genomic Encyclopedia of Type Strains, Phase IV (KMG-IV): sequencing the most valuable type-strain genomes for metagenomic binning, comparative biology and taxonomic classification.</title>
        <authorList>
            <person name="Goeker M."/>
        </authorList>
    </citation>
    <scope>NUCLEOTIDE SEQUENCE [LARGE SCALE GENOMIC DNA]</scope>
    <source>
        <strain evidence="10 11">DSM 15534</strain>
    </source>
</reference>
<evidence type="ECO:0000256" key="7">
    <source>
        <dbReference type="PIRSR" id="PIRSR001217-1"/>
    </source>
</evidence>
<evidence type="ECO:0000256" key="4">
    <source>
        <dbReference type="ARBA" id="ARBA00022801"/>
    </source>
</evidence>
<keyword evidence="3 10" id="KW-0645">Protease</keyword>
<dbReference type="NCBIfam" id="TIGR00705">
    <property type="entry name" value="SppA_67K"/>
    <property type="match status" value="1"/>
</dbReference>
<comment type="subcellular location">
    <subcellularLocation>
        <location evidence="1">Membrane</location>
    </subcellularLocation>
</comment>
<keyword evidence="8" id="KW-1133">Transmembrane helix</keyword>
<protein>
    <submittedName>
        <fullName evidence="10">Protease-4</fullName>
    </submittedName>
</protein>
<dbReference type="InterPro" id="IPR029045">
    <property type="entry name" value="ClpP/crotonase-like_dom_sf"/>
</dbReference>
<dbReference type="Proteomes" id="UP000294702">
    <property type="component" value="Unassembled WGS sequence"/>
</dbReference>
<evidence type="ECO:0000256" key="2">
    <source>
        <dbReference type="ARBA" id="ARBA00008683"/>
    </source>
</evidence>
<dbReference type="Gene3D" id="6.20.330.10">
    <property type="match status" value="1"/>
</dbReference>
<evidence type="ECO:0000256" key="8">
    <source>
        <dbReference type="SAM" id="Phobius"/>
    </source>
</evidence>
<dbReference type="GO" id="GO:0006465">
    <property type="term" value="P:signal peptide processing"/>
    <property type="evidence" value="ECO:0007669"/>
    <property type="project" value="InterPro"/>
</dbReference>
<gene>
    <name evidence="10" type="ORF">EV694_0278</name>
</gene>
<comment type="caution">
    <text evidence="10">The sequence shown here is derived from an EMBL/GenBank/DDBJ whole genome shotgun (WGS) entry which is preliminary data.</text>
</comment>
<keyword evidence="11" id="KW-1185">Reference proteome</keyword>
<dbReference type="CDD" id="cd07023">
    <property type="entry name" value="S49_Sppa_N_C"/>
    <property type="match status" value="1"/>
</dbReference>
<feature type="transmembrane region" description="Helical" evidence="8">
    <location>
        <begin position="21"/>
        <end position="41"/>
    </location>
</feature>
<dbReference type="AlphaFoldDB" id="A0A4R1G7M9"/>
<comment type="similarity">
    <text evidence="2">Belongs to the peptidase S49 family.</text>
</comment>
<feature type="active site" description="Nucleophile" evidence="7">
    <location>
        <position position="408"/>
    </location>
</feature>
<dbReference type="SUPFAM" id="SSF52096">
    <property type="entry name" value="ClpP/crotonase"/>
    <property type="match status" value="2"/>
</dbReference>
<feature type="active site" description="Proton donor/acceptor" evidence="7">
    <location>
        <position position="205"/>
    </location>
</feature>
<evidence type="ECO:0000256" key="6">
    <source>
        <dbReference type="ARBA" id="ARBA00023136"/>
    </source>
</evidence>
<dbReference type="PANTHER" id="PTHR33209:SF1">
    <property type="entry name" value="PEPTIDASE S49 DOMAIN-CONTAINING PROTEIN"/>
    <property type="match status" value="1"/>
</dbReference>
<dbReference type="PANTHER" id="PTHR33209">
    <property type="entry name" value="PROTEASE 4"/>
    <property type="match status" value="1"/>
</dbReference>
<evidence type="ECO:0000256" key="3">
    <source>
        <dbReference type="ARBA" id="ARBA00022670"/>
    </source>
</evidence>
<accession>A0A4R1G7M9</accession>
<keyword evidence="4" id="KW-0378">Hydrolase</keyword>
<name>A0A4R1G7M9_9PAST</name>
<keyword evidence="5" id="KW-0720">Serine protease</keyword>
<proteinExistence type="inferred from homology"/>
<dbReference type="Pfam" id="PF01343">
    <property type="entry name" value="Peptidase_S49"/>
    <property type="match status" value="2"/>
</dbReference>
<dbReference type="PIRSF" id="PIRSF001217">
    <property type="entry name" value="Protease_4_SppA"/>
    <property type="match status" value="1"/>
</dbReference>
<dbReference type="OrthoDB" id="9764363at2"/>
<keyword evidence="8" id="KW-0812">Transmembrane</keyword>